<accession>W4KDV3</accession>
<evidence type="ECO:0000313" key="3">
    <source>
        <dbReference type="Proteomes" id="UP000030671"/>
    </source>
</evidence>
<dbReference type="AlphaFoldDB" id="W4KDV3"/>
<feature type="region of interest" description="Disordered" evidence="1">
    <location>
        <begin position="1"/>
        <end position="25"/>
    </location>
</feature>
<evidence type="ECO:0000256" key="1">
    <source>
        <dbReference type="SAM" id="MobiDB-lite"/>
    </source>
</evidence>
<dbReference type="KEGG" id="hir:HETIRDRAFT_109180"/>
<sequence length="116" mass="13261">MSTLTSSRSVQGEGGRNESLEEVNQADGWMRESELASLWDTLKKRVEGSFKRMSRITVNCSTYSLRERSLLELLREKTQQPGSYLREFFNEIGFITKADIPQLLGAQCKLRDDPGR</sequence>
<protein>
    <submittedName>
        <fullName evidence="2">Uncharacterized protein</fullName>
    </submittedName>
</protein>
<keyword evidence="3" id="KW-1185">Reference proteome</keyword>
<dbReference type="GeneID" id="20666417"/>
<name>W4KDV3_HETIT</name>
<dbReference type="HOGENOM" id="CLU_2097182_0_0_1"/>
<organism evidence="2 3">
    <name type="scientific">Heterobasidion irregulare (strain TC 32-1)</name>
    <dbReference type="NCBI Taxonomy" id="747525"/>
    <lineage>
        <taxon>Eukaryota</taxon>
        <taxon>Fungi</taxon>
        <taxon>Dikarya</taxon>
        <taxon>Basidiomycota</taxon>
        <taxon>Agaricomycotina</taxon>
        <taxon>Agaricomycetes</taxon>
        <taxon>Russulales</taxon>
        <taxon>Bondarzewiaceae</taxon>
        <taxon>Heterobasidion</taxon>
        <taxon>Heterobasidion annosum species complex</taxon>
    </lineage>
</organism>
<dbReference type="InParanoid" id="W4KDV3"/>
<evidence type="ECO:0000313" key="2">
    <source>
        <dbReference type="EMBL" id="ETW83495.1"/>
    </source>
</evidence>
<gene>
    <name evidence="2" type="ORF">HETIRDRAFT_109180</name>
</gene>
<dbReference type="Proteomes" id="UP000030671">
    <property type="component" value="Unassembled WGS sequence"/>
</dbReference>
<feature type="compositionally biased region" description="Polar residues" evidence="1">
    <location>
        <begin position="1"/>
        <end position="10"/>
    </location>
</feature>
<reference evidence="2 3" key="1">
    <citation type="journal article" date="2012" name="New Phytol.">
        <title>Insight into trade-off between wood decay and parasitism from the genome of a fungal forest pathogen.</title>
        <authorList>
            <person name="Olson A."/>
            <person name="Aerts A."/>
            <person name="Asiegbu F."/>
            <person name="Belbahri L."/>
            <person name="Bouzid O."/>
            <person name="Broberg A."/>
            <person name="Canback B."/>
            <person name="Coutinho P.M."/>
            <person name="Cullen D."/>
            <person name="Dalman K."/>
            <person name="Deflorio G."/>
            <person name="van Diepen L.T."/>
            <person name="Dunand C."/>
            <person name="Duplessis S."/>
            <person name="Durling M."/>
            <person name="Gonthier P."/>
            <person name="Grimwood J."/>
            <person name="Fossdal C.G."/>
            <person name="Hansson D."/>
            <person name="Henrissat B."/>
            <person name="Hietala A."/>
            <person name="Himmelstrand K."/>
            <person name="Hoffmeister D."/>
            <person name="Hogberg N."/>
            <person name="James T.Y."/>
            <person name="Karlsson M."/>
            <person name="Kohler A."/>
            <person name="Kues U."/>
            <person name="Lee Y.H."/>
            <person name="Lin Y.C."/>
            <person name="Lind M."/>
            <person name="Lindquist E."/>
            <person name="Lombard V."/>
            <person name="Lucas S."/>
            <person name="Lunden K."/>
            <person name="Morin E."/>
            <person name="Murat C."/>
            <person name="Park J."/>
            <person name="Raffaello T."/>
            <person name="Rouze P."/>
            <person name="Salamov A."/>
            <person name="Schmutz J."/>
            <person name="Solheim H."/>
            <person name="Stahlberg J."/>
            <person name="Velez H."/>
            <person name="de Vries R.P."/>
            <person name="Wiebenga A."/>
            <person name="Woodward S."/>
            <person name="Yakovlev I."/>
            <person name="Garbelotto M."/>
            <person name="Martin F."/>
            <person name="Grigoriev I.V."/>
            <person name="Stenlid J."/>
        </authorList>
    </citation>
    <scope>NUCLEOTIDE SEQUENCE [LARGE SCALE GENOMIC DNA]</scope>
    <source>
        <strain evidence="2 3">TC 32-1</strain>
    </source>
</reference>
<proteinExistence type="predicted"/>
<dbReference type="RefSeq" id="XP_009545741.1">
    <property type="nucleotide sequence ID" value="XM_009547446.1"/>
</dbReference>
<dbReference type="EMBL" id="KI925457">
    <property type="protein sequence ID" value="ETW83495.1"/>
    <property type="molecule type" value="Genomic_DNA"/>
</dbReference>